<dbReference type="InterPro" id="IPR037143">
    <property type="entry name" value="4-PPantetheinyl_Trfase_dom_sf"/>
</dbReference>
<dbReference type="Proteomes" id="UP001226691">
    <property type="component" value="Unassembled WGS sequence"/>
</dbReference>
<dbReference type="EC" id="2.7.8.-" evidence="1"/>
<reference evidence="1 2" key="1">
    <citation type="submission" date="2023-07" db="EMBL/GenBank/DDBJ databases">
        <title>Functional and genomic diversity of the sorghum phyllosphere microbiome.</title>
        <authorList>
            <person name="Shade A."/>
        </authorList>
    </citation>
    <scope>NUCLEOTIDE SEQUENCE [LARGE SCALE GENOMIC DNA]</scope>
    <source>
        <strain evidence="1 2">SORGH_AS_1207</strain>
    </source>
</reference>
<organism evidence="1 2">
    <name type="scientific">Microbacterium trichothecenolyticum</name>
    <name type="common">Aureobacterium trichothecenolyticum</name>
    <dbReference type="NCBI Taxonomy" id="69370"/>
    <lineage>
        <taxon>Bacteria</taxon>
        <taxon>Bacillati</taxon>
        <taxon>Actinomycetota</taxon>
        <taxon>Actinomycetes</taxon>
        <taxon>Micrococcales</taxon>
        <taxon>Microbacteriaceae</taxon>
        <taxon>Microbacterium</taxon>
    </lineage>
</organism>
<gene>
    <name evidence="1" type="ORF">QE412_003538</name>
</gene>
<dbReference type="SUPFAM" id="SSF56214">
    <property type="entry name" value="4'-phosphopantetheinyl transferase"/>
    <property type="match status" value="1"/>
</dbReference>
<accession>A0ABU0TZM9</accession>
<protein>
    <submittedName>
        <fullName evidence="1">4'-phosphopantetheinyl transferase</fullName>
        <ecNumber evidence="1">2.7.8.-</ecNumber>
    </submittedName>
</protein>
<sequence length="166" mass="16889">MNGAGGVRVAWRIVSAGADRREVSRSLLTELLPGARLSSRCSRCGGDHGRVRVSGAEVTASVSYASGWAIVAVRDGDQRVGIDAVAADATGLDRVLPGADARTWARVEAVLKADGRGLAVDPARVRIVERADGEWSSTIDGAAAGVGFDVEAPPGVVVAVAVASAS</sequence>
<keyword evidence="1" id="KW-0808">Transferase</keyword>
<keyword evidence="2" id="KW-1185">Reference proteome</keyword>
<comment type="caution">
    <text evidence="1">The sequence shown here is derived from an EMBL/GenBank/DDBJ whole genome shotgun (WGS) entry which is preliminary data.</text>
</comment>
<evidence type="ECO:0000313" key="2">
    <source>
        <dbReference type="Proteomes" id="UP001226691"/>
    </source>
</evidence>
<evidence type="ECO:0000313" key="1">
    <source>
        <dbReference type="EMBL" id="MDQ1124965.1"/>
    </source>
</evidence>
<proteinExistence type="predicted"/>
<dbReference type="EMBL" id="JAUTBF010000001">
    <property type="protein sequence ID" value="MDQ1124965.1"/>
    <property type="molecule type" value="Genomic_DNA"/>
</dbReference>
<dbReference type="GO" id="GO:0016740">
    <property type="term" value="F:transferase activity"/>
    <property type="evidence" value="ECO:0007669"/>
    <property type="project" value="UniProtKB-KW"/>
</dbReference>
<name>A0ABU0TZM9_MICTR</name>